<accession>A0AAD3S8L6</accession>
<gene>
    <name evidence="1" type="ORF">Nepgr_008238</name>
</gene>
<evidence type="ECO:0000313" key="2">
    <source>
        <dbReference type="Proteomes" id="UP001279734"/>
    </source>
</evidence>
<dbReference type="Proteomes" id="UP001279734">
    <property type="component" value="Unassembled WGS sequence"/>
</dbReference>
<protein>
    <submittedName>
        <fullName evidence="1">Uncharacterized protein</fullName>
    </submittedName>
</protein>
<dbReference type="AlphaFoldDB" id="A0AAD3S8L6"/>
<organism evidence="1 2">
    <name type="scientific">Nepenthes gracilis</name>
    <name type="common">Slender pitcher plant</name>
    <dbReference type="NCBI Taxonomy" id="150966"/>
    <lineage>
        <taxon>Eukaryota</taxon>
        <taxon>Viridiplantae</taxon>
        <taxon>Streptophyta</taxon>
        <taxon>Embryophyta</taxon>
        <taxon>Tracheophyta</taxon>
        <taxon>Spermatophyta</taxon>
        <taxon>Magnoliopsida</taxon>
        <taxon>eudicotyledons</taxon>
        <taxon>Gunneridae</taxon>
        <taxon>Pentapetalae</taxon>
        <taxon>Caryophyllales</taxon>
        <taxon>Nepenthaceae</taxon>
        <taxon>Nepenthes</taxon>
    </lineage>
</organism>
<proteinExistence type="predicted"/>
<comment type="caution">
    <text evidence="1">The sequence shown here is derived from an EMBL/GenBank/DDBJ whole genome shotgun (WGS) entry which is preliminary data.</text>
</comment>
<evidence type="ECO:0000313" key="1">
    <source>
        <dbReference type="EMBL" id="GMH06398.1"/>
    </source>
</evidence>
<reference evidence="1" key="1">
    <citation type="submission" date="2023-05" db="EMBL/GenBank/DDBJ databases">
        <title>Nepenthes gracilis genome sequencing.</title>
        <authorList>
            <person name="Fukushima K."/>
        </authorList>
    </citation>
    <scope>NUCLEOTIDE SEQUENCE</scope>
    <source>
        <strain evidence="1">SING2019-196</strain>
    </source>
</reference>
<sequence length="135" mass="14996">MTLNFTTCSILLKKPFYILSGKRIAKFSCCSAVLYFTKKRLPCVCDPIILICFSSLKVTACDLAKGYARGGCSYPSSVMMQSDSKAYVIPYDGYRLNLEAAVLNQSKQPSLLTRTLKSHGNQLFCLRLDVQSNLS</sequence>
<dbReference type="EMBL" id="BSYO01000006">
    <property type="protein sequence ID" value="GMH06398.1"/>
    <property type="molecule type" value="Genomic_DNA"/>
</dbReference>
<name>A0AAD3S8L6_NEPGR</name>
<keyword evidence="2" id="KW-1185">Reference proteome</keyword>